<keyword evidence="3" id="KW-1185">Reference proteome</keyword>
<dbReference type="Proteomes" id="UP001519460">
    <property type="component" value="Unassembled WGS sequence"/>
</dbReference>
<gene>
    <name evidence="2" type="ORF">BaRGS_00038353</name>
</gene>
<feature type="domain" description="DALR anticodon binding" evidence="1">
    <location>
        <begin position="432"/>
        <end position="572"/>
    </location>
</feature>
<evidence type="ECO:0000259" key="1">
    <source>
        <dbReference type="SMART" id="SM00836"/>
    </source>
</evidence>
<dbReference type="Gene3D" id="1.10.730.10">
    <property type="entry name" value="Isoleucyl-tRNA Synthetase, Domain 1"/>
    <property type="match status" value="1"/>
</dbReference>
<dbReference type="PANTHER" id="PTHR16043">
    <property type="entry name" value="DALRD3 PROTEIN"/>
    <property type="match status" value="1"/>
</dbReference>
<dbReference type="InterPro" id="IPR037380">
    <property type="entry name" value="DALRD3"/>
</dbReference>
<dbReference type="SMART" id="SM00836">
    <property type="entry name" value="DALR_1"/>
    <property type="match status" value="1"/>
</dbReference>
<sequence length="572" mass="63447">MAAEVEEKLCVLLKAALTEHNVDTKHVKVCRKVKDVKCGDYVVPRGALDIDIDAEGLKSLHLQEKFQLETTEDTLPVATVTQDKYNSVVFHIDRKTAFRNIIHQVLSEGDEYGSVAQTGPRAILNVVDLSTHNSSSQDGSSVSLTQLRAVVLMKHVLQLLTSNGYRAEVANSPVSDGVRDLLEALGVERDRSASLDLQQASKDILTSAKASEWKETQTARAESAAGDGSDSKSRDCLVVNVRRFAEAKGLPVGKNGFDKNLHFVDVIQDDGAVSDVVMEAAFLHHLQMENEKSASQSDGVSQLSPWCIHLVSQSAAFRQQQAHLLCQMCSPSQAHWKQRHLVFGTVGRRKSSTASVIDAKEFFNMRHSQMTQAAMMKYGDHDQGPGWEDMISGLTAASITFDILGTASPSQLQLDLSDGEMEGVDNRSGPFVMYNCARLATLISTFEDGVRQALYPELPDPRELDFTLLREEEEWMLAFLYLNTFPKLVREAFGTWQKDDRIAADFHTHKVAHFLLNFAKVLSSYYSRYHVLGGSEPHLLPLMFARLSLMKAAHQVLCNGLRLLGLQPFSQL</sequence>
<accession>A0ABD0J7J3</accession>
<dbReference type="Pfam" id="PF05746">
    <property type="entry name" value="DALR_1"/>
    <property type="match status" value="1"/>
</dbReference>
<dbReference type="PANTHER" id="PTHR16043:SF1">
    <property type="entry name" value="DALR ANTICODON-BINDING DOMAIN-CONTAINING PROTEIN 3"/>
    <property type="match status" value="1"/>
</dbReference>
<organism evidence="2 3">
    <name type="scientific">Batillaria attramentaria</name>
    <dbReference type="NCBI Taxonomy" id="370345"/>
    <lineage>
        <taxon>Eukaryota</taxon>
        <taxon>Metazoa</taxon>
        <taxon>Spiralia</taxon>
        <taxon>Lophotrochozoa</taxon>
        <taxon>Mollusca</taxon>
        <taxon>Gastropoda</taxon>
        <taxon>Caenogastropoda</taxon>
        <taxon>Sorbeoconcha</taxon>
        <taxon>Cerithioidea</taxon>
        <taxon>Batillariidae</taxon>
        <taxon>Batillaria</taxon>
    </lineage>
</organism>
<dbReference type="EMBL" id="JACVVK020000615">
    <property type="protein sequence ID" value="KAK7462600.1"/>
    <property type="molecule type" value="Genomic_DNA"/>
</dbReference>
<dbReference type="InterPro" id="IPR008909">
    <property type="entry name" value="DALR_anticod-bd"/>
</dbReference>
<dbReference type="AlphaFoldDB" id="A0ABD0J7J3"/>
<dbReference type="InterPro" id="IPR009080">
    <property type="entry name" value="tRNAsynth_Ia_anticodon-bd"/>
</dbReference>
<evidence type="ECO:0000313" key="2">
    <source>
        <dbReference type="EMBL" id="KAK7462600.1"/>
    </source>
</evidence>
<evidence type="ECO:0000313" key="3">
    <source>
        <dbReference type="Proteomes" id="UP001519460"/>
    </source>
</evidence>
<comment type="caution">
    <text evidence="2">The sequence shown here is derived from an EMBL/GenBank/DDBJ whole genome shotgun (WGS) entry which is preliminary data.</text>
</comment>
<dbReference type="SUPFAM" id="SSF47323">
    <property type="entry name" value="Anticodon-binding domain of a subclass of class I aminoacyl-tRNA synthetases"/>
    <property type="match status" value="1"/>
</dbReference>
<name>A0ABD0J7J3_9CAEN</name>
<reference evidence="2 3" key="1">
    <citation type="journal article" date="2023" name="Sci. Data">
        <title>Genome assembly of the Korean intertidal mud-creeper Batillaria attramentaria.</title>
        <authorList>
            <person name="Patra A.K."/>
            <person name="Ho P.T."/>
            <person name="Jun S."/>
            <person name="Lee S.J."/>
            <person name="Kim Y."/>
            <person name="Won Y.J."/>
        </authorList>
    </citation>
    <scope>NUCLEOTIDE SEQUENCE [LARGE SCALE GENOMIC DNA]</scope>
    <source>
        <strain evidence="2">Wonlab-2016</strain>
    </source>
</reference>
<protein>
    <recommendedName>
        <fullName evidence="1">DALR anticodon binding domain-containing protein</fullName>
    </recommendedName>
</protein>
<proteinExistence type="predicted"/>